<proteinExistence type="evidence at transcript level"/>
<feature type="compositionally biased region" description="Pro residues" evidence="1">
    <location>
        <begin position="88"/>
        <end position="111"/>
    </location>
</feature>
<gene>
    <name evidence="2" type="ORF">ACCB15116</name>
</gene>
<accession>V9ILN9</accession>
<organism evidence="2">
    <name type="scientific">Apis cerana</name>
    <name type="common">Indian honeybee</name>
    <dbReference type="NCBI Taxonomy" id="7461"/>
    <lineage>
        <taxon>Eukaryota</taxon>
        <taxon>Metazoa</taxon>
        <taxon>Ecdysozoa</taxon>
        <taxon>Arthropoda</taxon>
        <taxon>Hexapoda</taxon>
        <taxon>Insecta</taxon>
        <taxon>Pterygota</taxon>
        <taxon>Neoptera</taxon>
        <taxon>Endopterygota</taxon>
        <taxon>Hymenoptera</taxon>
        <taxon>Apocrita</taxon>
        <taxon>Aculeata</taxon>
        <taxon>Apoidea</taxon>
        <taxon>Anthophila</taxon>
        <taxon>Apidae</taxon>
        <taxon>Apis</taxon>
    </lineage>
</organism>
<dbReference type="EMBL" id="JR053895">
    <property type="protein sequence ID" value="AEY62038.1"/>
    <property type="molecule type" value="mRNA"/>
</dbReference>
<evidence type="ECO:0000313" key="2">
    <source>
        <dbReference type="EMBL" id="AEY62038.1"/>
    </source>
</evidence>
<feature type="compositionally biased region" description="Acidic residues" evidence="1">
    <location>
        <begin position="26"/>
        <end position="37"/>
    </location>
</feature>
<name>V9ILN9_APICE</name>
<feature type="region of interest" description="Disordered" evidence="1">
    <location>
        <begin position="1"/>
        <end position="163"/>
    </location>
</feature>
<feature type="compositionally biased region" description="Polar residues" evidence="1">
    <location>
        <begin position="150"/>
        <end position="163"/>
    </location>
</feature>
<feature type="compositionally biased region" description="Low complexity" evidence="1">
    <location>
        <begin position="1"/>
        <end position="18"/>
    </location>
</feature>
<feature type="compositionally biased region" description="Low complexity" evidence="1">
    <location>
        <begin position="54"/>
        <end position="65"/>
    </location>
</feature>
<dbReference type="AlphaFoldDB" id="V9ILN9"/>
<feature type="compositionally biased region" description="Polar residues" evidence="1">
    <location>
        <begin position="122"/>
        <end position="137"/>
    </location>
</feature>
<reference evidence="2" key="1">
    <citation type="submission" date="2011-11" db="EMBL/GenBank/DDBJ databases">
        <title>Decoding the brain transcriptome of the Eastern honeybee (Apis cerana) based on pyrosequencing.</title>
        <authorList>
            <person name="Sun L."/>
            <person name="Zheng H."/>
            <person name="Wang Y."/>
            <person name="Xie X."/>
            <person name="Zhu Y."/>
            <person name="Gu W."/>
            <person name="Wang S."/>
        </authorList>
    </citation>
    <scope>NUCLEOTIDE SEQUENCE</scope>
    <source>
        <tissue evidence="2">Brain</tissue>
    </source>
</reference>
<evidence type="ECO:0000256" key="1">
    <source>
        <dbReference type="SAM" id="MobiDB-lite"/>
    </source>
</evidence>
<protein>
    <submittedName>
        <fullName evidence="2">Transcription elongation regulator 1</fullName>
    </submittedName>
</protein>
<sequence>METSTEQAPATTEAAPNNEQEHNEEGMEETEDYSFDGEDYRHFVPRGRGGFRGGFDFPMRGGPPRFRGRGFGPRGPMFRGANNGFPFEGPPRPNCPPGPAGPRFRGPPPFDPSWGPMGATKSDGTTKSHGTSRNATTTHDEWPNWDRSGTIRTTSWNGTTKYE</sequence>